<feature type="domain" description="Glycosyl hydrolase family 13 catalytic" evidence="3">
    <location>
        <begin position="11"/>
        <end position="369"/>
    </location>
</feature>
<dbReference type="PANTHER" id="PTHR10357:SF210">
    <property type="entry name" value="MALTODEXTRIN GLUCOSIDASE"/>
    <property type="match status" value="1"/>
</dbReference>
<protein>
    <submittedName>
        <fullName evidence="4">Glycosidase</fullName>
    </submittedName>
</protein>
<dbReference type="Proteomes" id="UP000199135">
    <property type="component" value="Unassembled WGS sequence"/>
</dbReference>
<dbReference type="EMBL" id="FNWT01000001">
    <property type="protein sequence ID" value="SEH37934.1"/>
    <property type="molecule type" value="Genomic_DNA"/>
</dbReference>
<dbReference type="InterPro" id="IPR017853">
    <property type="entry name" value="GH"/>
</dbReference>
<dbReference type="SMART" id="SM00642">
    <property type="entry name" value="Aamy"/>
    <property type="match status" value="1"/>
</dbReference>
<evidence type="ECO:0000256" key="2">
    <source>
        <dbReference type="ARBA" id="ARBA00023295"/>
    </source>
</evidence>
<dbReference type="SUPFAM" id="SSF51011">
    <property type="entry name" value="Glycosyl hydrolase domain"/>
    <property type="match status" value="1"/>
</dbReference>
<dbReference type="Pfam" id="PF00128">
    <property type="entry name" value="Alpha-amylase"/>
    <property type="match status" value="1"/>
</dbReference>
<dbReference type="SUPFAM" id="SSF51445">
    <property type="entry name" value="(Trans)glycosidases"/>
    <property type="match status" value="1"/>
</dbReference>
<reference evidence="4 5" key="1">
    <citation type="submission" date="2016-10" db="EMBL/GenBank/DDBJ databases">
        <authorList>
            <person name="Varghese N."/>
            <person name="Submissions S."/>
        </authorList>
    </citation>
    <scope>NUCLEOTIDE SEQUENCE [LARGE SCALE GENOMIC DNA]</scope>
    <source>
        <strain evidence="4 5">WCP15</strain>
    </source>
</reference>
<dbReference type="RefSeq" id="WP_078686435.1">
    <property type="nucleotide sequence ID" value="NZ_FNWT01000001.1"/>
</dbReference>
<dbReference type="Gene3D" id="3.20.20.80">
    <property type="entry name" value="Glycosidases"/>
    <property type="match status" value="1"/>
</dbReference>
<evidence type="ECO:0000313" key="5">
    <source>
        <dbReference type="Proteomes" id="UP000199135"/>
    </source>
</evidence>
<keyword evidence="5" id="KW-1185">Reference proteome</keyword>
<gene>
    <name evidence="4" type="ORF">SAMN05216447_101205</name>
</gene>
<evidence type="ECO:0000256" key="1">
    <source>
        <dbReference type="ARBA" id="ARBA00022801"/>
    </source>
</evidence>
<dbReference type="Gene3D" id="3.90.400.10">
    <property type="entry name" value="Oligo-1,6-glucosidase, Domain 2"/>
    <property type="match status" value="1"/>
</dbReference>
<dbReference type="InterPro" id="IPR006047">
    <property type="entry name" value="GH13_cat_dom"/>
</dbReference>
<name>A0A1H6HUY0_9ACTN</name>
<organism evidence="4 5">
    <name type="scientific">Parafannyhessea umbonata</name>
    <dbReference type="NCBI Taxonomy" id="604330"/>
    <lineage>
        <taxon>Bacteria</taxon>
        <taxon>Bacillati</taxon>
        <taxon>Actinomycetota</taxon>
        <taxon>Coriobacteriia</taxon>
        <taxon>Coriobacteriales</taxon>
        <taxon>Atopobiaceae</taxon>
        <taxon>Parafannyhessea</taxon>
    </lineage>
</organism>
<dbReference type="InterPro" id="IPR045857">
    <property type="entry name" value="O16G_dom_2"/>
</dbReference>
<sequence>MSWYEEAVVYQIYPLGLTGAPYENDGSSEPVSRLGQLVDNGWIEHMAKLGATCLLLNPVFESLSHGYDTSDYKVVDRRLGTNQDLRDVVDACHEAGIKVLLDGVFNHVGRGFWAFRDVLEHREGSPYAGWFNIDWGGNNQWNDGLSYDCWEGVPYLVKLNHNNHELNAYLADVIRGWESEFDVDGVRLDVAYCLDAGFLGYLRDIANELTEMRSERLGERDGKFVLVGETMFGDYNQWMGDRACDSVTNYEAYKGLWSSANSANMHEIAYALARQSGSDPWDLYTGKHLLNFLDNHDVPRIATKLDDVRHLRPLYGLLFGMVGVPNVYYGSEWGIEGEQSFGDHEIRPALDAPEWNELTDWIAALSARRASGAAGSEALCWGDYAQIEVQPRQLLFQRKSQHERLLVAINMANEPYVFHFDAGCGRAVDVIDGSEHDFGGGSEVEPFSCHYWLCER</sequence>
<keyword evidence="1" id="KW-0378">Hydrolase</keyword>
<comment type="caution">
    <text evidence="4">The sequence shown here is derived from an EMBL/GenBank/DDBJ whole genome shotgun (WGS) entry which is preliminary data.</text>
</comment>
<proteinExistence type="predicted"/>
<dbReference type="CDD" id="cd11353">
    <property type="entry name" value="AmyAc_euk_bac_CMD_like"/>
    <property type="match status" value="1"/>
</dbReference>
<keyword evidence="2 4" id="KW-0326">Glycosidase</keyword>
<dbReference type="PANTHER" id="PTHR10357">
    <property type="entry name" value="ALPHA-AMYLASE FAMILY MEMBER"/>
    <property type="match status" value="1"/>
</dbReference>
<dbReference type="GO" id="GO:0016798">
    <property type="term" value="F:hydrolase activity, acting on glycosyl bonds"/>
    <property type="evidence" value="ECO:0007669"/>
    <property type="project" value="UniProtKB-KW"/>
</dbReference>
<accession>A0A1H6HUY0</accession>
<evidence type="ECO:0000259" key="3">
    <source>
        <dbReference type="SMART" id="SM00642"/>
    </source>
</evidence>
<evidence type="ECO:0000313" key="4">
    <source>
        <dbReference type="EMBL" id="SEH37934.1"/>
    </source>
</evidence>